<sequence>METFKFSTKPLTTTHLQNHFWVHQNSRIFGVYNKKGRTFSFSLTCKFNNSEGKKTSKKKKISWPDYGGAPPLLERREAVEATTRNNADDKVLFKKEPKRVLGVLSDLPLAIGEMFAVAGLMALGTIINQREVQEFVFQNFPEDHPLFGLFSWERIFTLGLDHMFSSPIFLGTLALLGASLMACTYTTQTPLLKVASRRSFSNSAEAIHKQEDADTLSRASVKDSGITLTGTGYEVFLKGPALPALKGLAGRFASIGVHLALLLVMSGGTLDAAGSLGEDVTVPQGLNSVVADVLAPSGVLSSPCDGISTEVHVNRFYVDYDESGEVSQFHTDISLFDLNGKEVLRKTISVSDPLRYSGIHHHKGKCLFLAFIQANLFIIASILARDLQSNILFDKEGKFFGVRRPNLNLPIEIDGSKISIGDAIGSSSLDQKTDPGVPIVYAGFGSLMLSTCISYLSHAQLSALRDGITVVVGGKTNRGKSKSPDTTGRSVDQVAEVFESSSTEESDSFIGIRIQVGIWNNNDFDM</sequence>
<evidence type="ECO:0000313" key="8">
    <source>
        <dbReference type="Proteomes" id="UP001152561"/>
    </source>
</evidence>
<evidence type="ECO:0000313" key="7">
    <source>
        <dbReference type="EMBL" id="KAJ8572291.1"/>
    </source>
</evidence>
<dbReference type="EMBL" id="JAJAGQ010000001">
    <property type="protein sequence ID" value="KAJ8572291.1"/>
    <property type="molecule type" value="Genomic_DNA"/>
</dbReference>
<keyword evidence="4" id="KW-1133">Transmembrane helix</keyword>
<evidence type="ECO:0000256" key="3">
    <source>
        <dbReference type="ARBA" id="ARBA00022748"/>
    </source>
</evidence>
<dbReference type="GO" id="GO:0016020">
    <property type="term" value="C:membrane"/>
    <property type="evidence" value="ECO:0007669"/>
    <property type="project" value="UniProtKB-SubCell"/>
</dbReference>
<protein>
    <recommendedName>
        <fullName evidence="6">ResB-like domain-containing protein</fullName>
    </recommendedName>
</protein>
<dbReference type="InterPro" id="IPR023494">
    <property type="entry name" value="Cyt_c_bgen_Ccs1/CcsB/ResB"/>
</dbReference>
<dbReference type="InterPro" id="IPR007816">
    <property type="entry name" value="ResB-like_domain"/>
</dbReference>
<evidence type="ECO:0000256" key="2">
    <source>
        <dbReference type="ARBA" id="ARBA00022692"/>
    </source>
</evidence>
<evidence type="ECO:0000259" key="6">
    <source>
        <dbReference type="Pfam" id="PF05140"/>
    </source>
</evidence>
<dbReference type="AlphaFoldDB" id="A0A9Q1MZH4"/>
<dbReference type="PANTHER" id="PTHR31566:SF4">
    <property type="entry name" value="RESB-LIKE DOMAIN-CONTAINING PROTEIN"/>
    <property type="match status" value="1"/>
</dbReference>
<proteinExistence type="predicted"/>
<gene>
    <name evidence="7" type="ORF">K7X08_008802</name>
</gene>
<dbReference type="GO" id="GO:0017004">
    <property type="term" value="P:cytochrome complex assembly"/>
    <property type="evidence" value="ECO:0007669"/>
    <property type="project" value="UniProtKB-KW"/>
</dbReference>
<evidence type="ECO:0000256" key="4">
    <source>
        <dbReference type="ARBA" id="ARBA00022989"/>
    </source>
</evidence>
<evidence type="ECO:0000256" key="1">
    <source>
        <dbReference type="ARBA" id="ARBA00004141"/>
    </source>
</evidence>
<feature type="domain" description="ResB-like" evidence="6">
    <location>
        <begin position="109"/>
        <end position="359"/>
    </location>
</feature>
<keyword evidence="5" id="KW-0472">Membrane</keyword>
<keyword evidence="2" id="KW-0812">Transmembrane</keyword>
<reference evidence="8" key="1">
    <citation type="journal article" date="2023" name="Proc. Natl. Acad. Sci. U.S.A.">
        <title>Genomic and structural basis for evolution of tropane alkaloid biosynthesis.</title>
        <authorList>
            <person name="Wanga Y.-J."/>
            <person name="Taina T."/>
            <person name="Yua J.-Y."/>
            <person name="Lia J."/>
            <person name="Xua B."/>
            <person name="Chenc J."/>
            <person name="D'Auriad J.C."/>
            <person name="Huanga J.-P."/>
            <person name="Huanga S.-X."/>
        </authorList>
    </citation>
    <scope>NUCLEOTIDE SEQUENCE [LARGE SCALE GENOMIC DNA]</scope>
    <source>
        <strain evidence="8">cv. KIB-2019</strain>
    </source>
</reference>
<evidence type="ECO:0000256" key="5">
    <source>
        <dbReference type="ARBA" id="ARBA00023136"/>
    </source>
</evidence>
<comment type="caution">
    <text evidence="7">The sequence shown here is derived from an EMBL/GenBank/DDBJ whole genome shotgun (WGS) entry which is preliminary data.</text>
</comment>
<dbReference type="PANTHER" id="PTHR31566">
    <property type="entry name" value="CYTOCHROME C BIOGENESIS PROTEIN CCS1, CHLOROPLASTIC"/>
    <property type="match status" value="1"/>
</dbReference>
<dbReference type="OrthoDB" id="1258499at2759"/>
<keyword evidence="8" id="KW-1185">Reference proteome</keyword>
<organism evidence="7 8">
    <name type="scientific">Anisodus acutangulus</name>
    <dbReference type="NCBI Taxonomy" id="402998"/>
    <lineage>
        <taxon>Eukaryota</taxon>
        <taxon>Viridiplantae</taxon>
        <taxon>Streptophyta</taxon>
        <taxon>Embryophyta</taxon>
        <taxon>Tracheophyta</taxon>
        <taxon>Spermatophyta</taxon>
        <taxon>Magnoliopsida</taxon>
        <taxon>eudicotyledons</taxon>
        <taxon>Gunneridae</taxon>
        <taxon>Pentapetalae</taxon>
        <taxon>asterids</taxon>
        <taxon>lamiids</taxon>
        <taxon>Solanales</taxon>
        <taxon>Solanaceae</taxon>
        <taxon>Solanoideae</taxon>
        <taxon>Hyoscyameae</taxon>
        <taxon>Anisodus</taxon>
    </lineage>
</organism>
<dbReference type="Pfam" id="PF05140">
    <property type="entry name" value="ResB"/>
    <property type="match status" value="1"/>
</dbReference>
<accession>A0A9Q1MZH4</accession>
<dbReference type="Proteomes" id="UP001152561">
    <property type="component" value="Unassembled WGS sequence"/>
</dbReference>
<comment type="subcellular location">
    <subcellularLocation>
        <location evidence="1">Membrane</location>
        <topology evidence="1">Multi-pass membrane protein</topology>
    </subcellularLocation>
</comment>
<name>A0A9Q1MZH4_9SOLA</name>
<keyword evidence="3" id="KW-0201">Cytochrome c-type biogenesis</keyword>